<evidence type="ECO:0000313" key="3">
    <source>
        <dbReference type="Proteomes" id="UP001595683"/>
    </source>
</evidence>
<reference evidence="3" key="1">
    <citation type="journal article" date="2019" name="Int. J. Syst. Evol. Microbiol.">
        <title>The Global Catalogue of Microorganisms (GCM) 10K type strain sequencing project: providing services to taxonomists for standard genome sequencing and annotation.</title>
        <authorList>
            <consortium name="The Broad Institute Genomics Platform"/>
            <consortium name="The Broad Institute Genome Sequencing Center for Infectious Disease"/>
            <person name="Wu L."/>
            <person name="Ma J."/>
        </authorList>
    </citation>
    <scope>NUCLEOTIDE SEQUENCE [LARGE SCALE GENOMIC DNA]</scope>
    <source>
        <strain evidence="3">KCTC 42224</strain>
    </source>
</reference>
<proteinExistence type="predicted"/>
<sequence length="200" mass="20209">MGLLKASGGNFSPTPGVEERASLDHADPAVRRRAVQALAGEAGAVDTLVAMLPHETDNGVRQAAFLALASAKTAAAAQGLAVLLGAADPALRNGALETLATMPEHARDLLDPLGRHADPDVRIFAVLLAGEIHDGDIAQWLIALAQAEADPNVCSCLAEALGGTGAPGAGEALAAIAARFPGDPFLGFAVDTALQRLSEG</sequence>
<dbReference type="Gene3D" id="1.25.10.10">
    <property type="entry name" value="Leucine-rich Repeat Variant"/>
    <property type="match status" value="1"/>
</dbReference>
<dbReference type="RefSeq" id="WP_191323776.1">
    <property type="nucleotide sequence ID" value="NZ_BMZP01000005.1"/>
</dbReference>
<keyword evidence="3" id="KW-1185">Reference proteome</keyword>
<protein>
    <submittedName>
        <fullName evidence="2">HEAT repeat domain-containing protein</fullName>
    </submittedName>
</protein>
<evidence type="ECO:0000313" key="2">
    <source>
        <dbReference type="EMBL" id="MFC3671417.1"/>
    </source>
</evidence>
<dbReference type="EMBL" id="JBHRYE010000012">
    <property type="protein sequence ID" value="MFC3671417.1"/>
    <property type="molecule type" value="Genomic_DNA"/>
</dbReference>
<comment type="caution">
    <text evidence="2">The sequence shown here is derived from an EMBL/GenBank/DDBJ whole genome shotgun (WGS) entry which is preliminary data.</text>
</comment>
<gene>
    <name evidence="2" type="ORF">ACFOOT_08265</name>
</gene>
<organism evidence="2 3">
    <name type="scientific">Novosphingobium pokkalii</name>
    <dbReference type="NCBI Taxonomy" id="1770194"/>
    <lineage>
        <taxon>Bacteria</taxon>
        <taxon>Pseudomonadati</taxon>
        <taxon>Pseudomonadota</taxon>
        <taxon>Alphaproteobacteria</taxon>
        <taxon>Sphingomonadales</taxon>
        <taxon>Sphingomonadaceae</taxon>
        <taxon>Novosphingobium</taxon>
    </lineage>
</organism>
<dbReference type="Proteomes" id="UP001595683">
    <property type="component" value="Unassembled WGS sequence"/>
</dbReference>
<feature type="region of interest" description="Disordered" evidence="1">
    <location>
        <begin position="1"/>
        <end position="25"/>
    </location>
</feature>
<name>A0ABV7V2Q6_9SPHN</name>
<evidence type="ECO:0000256" key="1">
    <source>
        <dbReference type="SAM" id="MobiDB-lite"/>
    </source>
</evidence>
<accession>A0ABV7V2Q6</accession>
<dbReference type="InterPro" id="IPR011989">
    <property type="entry name" value="ARM-like"/>
</dbReference>
<dbReference type="InterPro" id="IPR016024">
    <property type="entry name" value="ARM-type_fold"/>
</dbReference>
<dbReference type="SUPFAM" id="SSF48371">
    <property type="entry name" value="ARM repeat"/>
    <property type="match status" value="1"/>
</dbReference>
<dbReference type="Pfam" id="PF13646">
    <property type="entry name" value="HEAT_2"/>
    <property type="match status" value="2"/>
</dbReference>